<name>A0AAQ4EZC1_AMBAM</name>
<keyword evidence="9" id="KW-1185">Reference proteome</keyword>
<protein>
    <recommendedName>
        <fullName evidence="10">Selenophosphate synthetase</fullName>
    </recommendedName>
</protein>
<dbReference type="Proteomes" id="UP001321473">
    <property type="component" value="Unassembled WGS sequence"/>
</dbReference>
<keyword evidence="2" id="KW-0547">Nucleotide-binding</keyword>
<dbReference type="GO" id="GO:0016260">
    <property type="term" value="P:selenocysteine biosynthetic process"/>
    <property type="evidence" value="ECO:0007669"/>
    <property type="project" value="TreeGrafter"/>
</dbReference>
<evidence type="ECO:0000256" key="1">
    <source>
        <dbReference type="ARBA" id="ARBA00022679"/>
    </source>
</evidence>
<feature type="domain" description="PurM-like C-terminal" evidence="7">
    <location>
        <begin position="221"/>
        <end position="328"/>
    </location>
</feature>
<dbReference type="GO" id="GO:0004756">
    <property type="term" value="F:selenide, water dikinase activity"/>
    <property type="evidence" value="ECO:0007669"/>
    <property type="project" value="TreeGrafter"/>
</dbReference>
<accession>A0AAQ4EZC1</accession>
<dbReference type="InterPro" id="IPR036676">
    <property type="entry name" value="PurM-like_C_sf"/>
</dbReference>
<dbReference type="InterPro" id="IPR016188">
    <property type="entry name" value="PurM-like_N"/>
</dbReference>
<dbReference type="Gene3D" id="3.90.650.10">
    <property type="entry name" value="PurM-like C-terminal domain"/>
    <property type="match status" value="1"/>
</dbReference>
<keyword evidence="5" id="KW-0711">Selenium</keyword>
<keyword evidence="3" id="KW-0418">Kinase</keyword>
<dbReference type="EMBL" id="JARKHS020009066">
    <property type="protein sequence ID" value="KAK8780244.1"/>
    <property type="molecule type" value="Genomic_DNA"/>
</dbReference>
<dbReference type="SUPFAM" id="SSF55326">
    <property type="entry name" value="PurM N-terminal domain-like"/>
    <property type="match status" value="1"/>
</dbReference>
<evidence type="ECO:0000313" key="9">
    <source>
        <dbReference type="Proteomes" id="UP001321473"/>
    </source>
</evidence>
<dbReference type="InterPro" id="IPR010918">
    <property type="entry name" value="PurM-like_C_dom"/>
</dbReference>
<evidence type="ECO:0000256" key="3">
    <source>
        <dbReference type="ARBA" id="ARBA00022777"/>
    </source>
</evidence>
<sequence length="374" mass="40437">MKIVLLGRYWSCVRQAPRKASRLSKPPLPPAVRTFAAMSGEAARVDAVAGRSYVFRRGASGATVGVLNKLLNSLRGDGEAQQTVSHRPEGTQIDIGMDSSVVPLGDSGYSLVQTIDYFYPSVEDPYQAGKIACANVLSDLYALGVTRCDNMLMVMAVSTKLTEKQRDIVVPLLIKGIKDLAEQAGTKVTGGQTVLNPWPMIGGVASSVCKESEIISPDNAQPGDVLVLTKPLGTQVAVNAHQWLEKPERRAQLDKAGISEEDVRRVYFRAMDCMARLNLTGARLMHKHSCHGATDVTGFGLLGHAQNLVQVQQRSVGFVIHTLPIIAKVPALLAATGTSFKLMQGYSAETSGEPLTDNQSNFFFLYCRIPFSCL</sequence>
<keyword evidence="1" id="KW-0808">Transferase</keyword>
<dbReference type="SUPFAM" id="SSF56042">
    <property type="entry name" value="PurM C-terminal domain-like"/>
    <property type="match status" value="1"/>
</dbReference>
<dbReference type="InterPro" id="IPR004536">
    <property type="entry name" value="SPS/SelD"/>
</dbReference>
<evidence type="ECO:0008006" key="10">
    <source>
        <dbReference type="Google" id="ProtNLM"/>
    </source>
</evidence>
<dbReference type="GO" id="GO:0005524">
    <property type="term" value="F:ATP binding"/>
    <property type="evidence" value="ECO:0007669"/>
    <property type="project" value="UniProtKB-KW"/>
</dbReference>
<evidence type="ECO:0000256" key="2">
    <source>
        <dbReference type="ARBA" id="ARBA00022741"/>
    </source>
</evidence>
<dbReference type="NCBIfam" id="TIGR00476">
    <property type="entry name" value="selD"/>
    <property type="match status" value="1"/>
</dbReference>
<evidence type="ECO:0000313" key="8">
    <source>
        <dbReference type="EMBL" id="KAK8780244.1"/>
    </source>
</evidence>
<keyword evidence="4" id="KW-0067">ATP-binding</keyword>
<comment type="caution">
    <text evidence="8">The sequence shown here is derived from an EMBL/GenBank/DDBJ whole genome shotgun (WGS) entry which is preliminary data.</text>
</comment>
<dbReference type="GO" id="GO:0005737">
    <property type="term" value="C:cytoplasm"/>
    <property type="evidence" value="ECO:0007669"/>
    <property type="project" value="TreeGrafter"/>
</dbReference>
<dbReference type="Gene3D" id="3.30.1330.10">
    <property type="entry name" value="PurM-like, N-terminal domain"/>
    <property type="match status" value="1"/>
</dbReference>
<evidence type="ECO:0000259" key="7">
    <source>
        <dbReference type="Pfam" id="PF02769"/>
    </source>
</evidence>
<dbReference type="PANTHER" id="PTHR10256:SF0">
    <property type="entry name" value="INACTIVE SELENIDE, WATER DIKINASE-LIKE PROTEIN-RELATED"/>
    <property type="match status" value="1"/>
</dbReference>
<dbReference type="InterPro" id="IPR036921">
    <property type="entry name" value="PurM-like_N_sf"/>
</dbReference>
<dbReference type="Pfam" id="PF02769">
    <property type="entry name" value="AIRS_C"/>
    <property type="match status" value="1"/>
</dbReference>
<organism evidence="8 9">
    <name type="scientific">Amblyomma americanum</name>
    <name type="common">Lone star tick</name>
    <dbReference type="NCBI Taxonomy" id="6943"/>
    <lineage>
        <taxon>Eukaryota</taxon>
        <taxon>Metazoa</taxon>
        <taxon>Ecdysozoa</taxon>
        <taxon>Arthropoda</taxon>
        <taxon>Chelicerata</taxon>
        <taxon>Arachnida</taxon>
        <taxon>Acari</taxon>
        <taxon>Parasitiformes</taxon>
        <taxon>Ixodida</taxon>
        <taxon>Ixodoidea</taxon>
        <taxon>Ixodidae</taxon>
        <taxon>Amblyomminae</taxon>
        <taxon>Amblyomma</taxon>
    </lineage>
</organism>
<dbReference type="Pfam" id="PF00586">
    <property type="entry name" value="AIRS"/>
    <property type="match status" value="1"/>
</dbReference>
<proteinExistence type="predicted"/>
<evidence type="ECO:0000259" key="6">
    <source>
        <dbReference type="Pfam" id="PF00586"/>
    </source>
</evidence>
<dbReference type="PANTHER" id="PTHR10256">
    <property type="entry name" value="SELENIDE, WATER DIKINASE"/>
    <property type="match status" value="1"/>
</dbReference>
<dbReference type="AlphaFoldDB" id="A0AAQ4EZC1"/>
<evidence type="ECO:0000256" key="5">
    <source>
        <dbReference type="ARBA" id="ARBA00023266"/>
    </source>
</evidence>
<reference evidence="8 9" key="1">
    <citation type="journal article" date="2023" name="Arcadia Sci">
        <title>De novo assembly of a long-read Amblyomma americanum tick genome.</title>
        <authorList>
            <person name="Chou S."/>
            <person name="Poskanzer K.E."/>
            <person name="Rollins M."/>
            <person name="Thuy-Boun P.S."/>
        </authorList>
    </citation>
    <scope>NUCLEOTIDE SEQUENCE [LARGE SCALE GENOMIC DNA]</scope>
    <source>
        <strain evidence="8">F_SG_1</strain>
        <tissue evidence="8">Salivary glands</tissue>
    </source>
</reference>
<feature type="domain" description="PurM-like N-terminal" evidence="6">
    <location>
        <begin position="97"/>
        <end position="203"/>
    </location>
</feature>
<gene>
    <name evidence="8" type="ORF">V5799_018413</name>
</gene>
<evidence type="ECO:0000256" key="4">
    <source>
        <dbReference type="ARBA" id="ARBA00022840"/>
    </source>
</evidence>